<evidence type="ECO:0000256" key="10">
    <source>
        <dbReference type="ARBA" id="ARBA00031323"/>
    </source>
</evidence>
<comment type="caution">
    <text evidence="12">The sequence shown here is derived from an EMBL/GenBank/DDBJ whole genome shotgun (WGS) entry which is preliminary data.</text>
</comment>
<dbReference type="Gene3D" id="3.40.50.150">
    <property type="entry name" value="Vaccinia Virus protein VP39"/>
    <property type="match status" value="1"/>
</dbReference>
<dbReference type="GO" id="GO:0032259">
    <property type="term" value="P:methylation"/>
    <property type="evidence" value="ECO:0007669"/>
    <property type="project" value="UniProtKB-KW"/>
</dbReference>
<dbReference type="PANTHER" id="PTHR11579:SF0">
    <property type="entry name" value="PROTEIN-L-ISOASPARTATE(D-ASPARTATE) O-METHYLTRANSFERASE"/>
    <property type="match status" value="1"/>
</dbReference>
<dbReference type="CDD" id="cd02440">
    <property type="entry name" value="AdoMet_MTases"/>
    <property type="match status" value="1"/>
</dbReference>
<keyword evidence="13" id="KW-1185">Reference proteome</keyword>
<dbReference type="RefSeq" id="WP_184727811.1">
    <property type="nucleotide sequence ID" value="NZ_JACHIW010000001.1"/>
</dbReference>
<evidence type="ECO:0000313" key="13">
    <source>
        <dbReference type="Proteomes" id="UP000584374"/>
    </source>
</evidence>
<evidence type="ECO:0000256" key="2">
    <source>
        <dbReference type="ARBA" id="ARBA00005369"/>
    </source>
</evidence>
<keyword evidence="7 12" id="KW-0808">Transferase</keyword>
<dbReference type="InterPro" id="IPR000682">
    <property type="entry name" value="PCMT"/>
</dbReference>
<evidence type="ECO:0000256" key="7">
    <source>
        <dbReference type="ARBA" id="ARBA00022679"/>
    </source>
</evidence>
<gene>
    <name evidence="12" type="ORF">BJ970_004267</name>
</gene>
<name>A0A840QHJ5_9PSEU</name>
<sequence>MTTHLDNDWHARAQALADELEARGDLTDPAWKAAVAATPRHELVPEFFQQDQTGGWQPGDMTSPRGMELAYSPVTLVTALADRGHYREAVSSSTKPDLIVRMLEILDVHDDHKVLAIGTGTGYTTALLAHRLGGTRVFSVDIDARLVAAAQARLAAIGLHPTLAAVDGEGGLPDHAPYDRIMATCSVPRVPWSWAEQLRPGGVVLVDVKTAMNAGNLVLLRRCGDRLEGHFTARWGSFMPMRHYNDPSPLRRVPVQQTGSARTTSAAPTPWSDNRVVWLLAQFHGLPSGLQIGHKLDPHTRQAIASTITAQDGSAVEVSLTPVDEETWEVAESGQTALWPAVEAAHQLWLDLGRPDWQRLGLTATRRSQWVWIDDPDGEHRWQIHAKQVH</sequence>
<evidence type="ECO:0000256" key="4">
    <source>
        <dbReference type="ARBA" id="ARBA00013346"/>
    </source>
</evidence>
<evidence type="ECO:0000256" key="8">
    <source>
        <dbReference type="ARBA" id="ARBA00022691"/>
    </source>
</evidence>
<evidence type="ECO:0000313" key="12">
    <source>
        <dbReference type="EMBL" id="MBB5156733.1"/>
    </source>
</evidence>
<evidence type="ECO:0000256" key="9">
    <source>
        <dbReference type="ARBA" id="ARBA00030757"/>
    </source>
</evidence>
<evidence type="ECO:0000256" key="3">
    <source>
        <dbReference type="ARBA" id="ARBA00011890"/>
    </source>
</evidence>
<organism evidence="12 13">
    <name type="scientific">Saccharopolyspora phatthalungensis</name>
    <dbReference type="NCBI Taxonomy" id="664693"/>
    <lineage>
        <taxon>Bacteria</taxon>
        <taxon>Bacillati</taxon>
        <taxon>Actinomycetota</taxon>
        <taxon>Actinomycetes</taxon>
        <taxon>Pseudonocardiales</taxon>
        <taxon>Pseudonocardiaceae</taxon>
        <taxon>Saccharopolyspora</taxon>
    </lineage>
</organism>
<dbReference type="SUPFAM" id="SSF53335">
    <property type="entry name" value="S-adenosyl-L-methionine-dependent methyltransferases"/>
    <property type="match status" value="1"/>
</dbReference>
<evidence type="ECO:0000256" key="5">
    <source>
        <dbReference type="ARBA" id="ARBA00022490"/>
    </source>
</evidence>
<keyword evidence="8" id="KW-0949">S-adenosyl-L-methionine</keyword>
<reference evidence="12 13" key="1">
    <citation type="submission" date="2020-08" db="EMBL/GenBank/DDBJ databases">
        <title>Sequencing the genomes of 1000 actinobacteria strains.</title>
        <authorList>
            <person name="Klenk H.-P."/>
        </authorList>
    </citation>
    <scope>NUCLEOTIDE SEQUENCE [LARGE SCALE GENOMIC DNA]</scope>
    <source>
        <strain evidence="12 13">DSM 45584</strain>
    </source>
</reference>
<evidence type="ECO:0000256" key="1">
    <source>
        <dbReference type="ARBA" id="ARBA00004496"/>
    </source>
</evidence>
<evidence type="ECO:0000256" key="11">
    <source>
        <dbReference type="ARBA" id="ARBA00031350"/>
    </source>
</evidence>
<evidence type="ECO:0000256" key="6">
    <source>
        <dbReference type="ARBA" id="ARBA00022603"/>
    </source>
</evidence>
<protein>
    <recommendedName>
        <fullName evidence="4">Protein-L-isoaspartate O-methyltransferase</fullName>
        <ecNumber evidence="3">2.1.1.77</ecNumber>
    </recommendedName>
    <alternativeName>
        <fullName evidence="11">L-isoaspartyl protein carboxyl methyltransferase</fullName>
    </alternativeName>
    <alternativeName>
        <fullName evidence="9">Protein L-isoaspartyl methyltransferase</fullName>
    </alternativeName>
    <alternativeName>
        <fullName evidence="10">Protein-beta-aspartate methyltransferase</fullName>
    </alternativeName>
</protein>
<keyword evidence="6 12" id="KW-0489">Methyltransferase</keyword>
<comment type="subcellular location">
    <subcellularLocation>
        <location evidence="1">Cytoplasm</location>
    </subcellularLocation>
</comment>
<dbReference type="InterPro" id="IPR029063">
    <property type="entry name" value="SAM-dependent_MTases_sf"/>
</dbReference>
<keyword evidence="5" id="KW-0963">Cytoplasm</keyword>
<dbReference type="Proteomes" id="UP000584374">
    <property type="component" value="Unassembled WGS sequence"/>
</dbReference>
<dbReference type="GO" id="GO:0005737">
    <property type="term" value="C:cytoplasm"/>
    <property type="evidence" value="ECO:0007669"/>
    <property type="project" value="UniProtKB-SubCell"/>
</dbReference>
<dbReference type="EC" id="2.1.1.77" evidence="3"/>
<dbReference type="GO" id="GO:0004719">
    <property type="term" value="F:protein-L-isoaspartate (D-aspartate) O-methyltransferase activity"/>
    <property type="evidence" value="ECO:0007669"/>
    <property type="project" value="UniProtKB-EC"/>
</dbReference>
<dbReference type="EMBL" id="JACHIW010000001">
    <property type="protein sequence ID" value="MBB5156733.1"/>
    <property type="molecule type" value="Genomic_DNA"/>
</dbReference>
<proteinExistence type="inferred from homology"/>
<comment type="similarity">
    <text evidence="2">Belongs to the methyltransferase superfamily. L-isoaspartyl/D-aspartyl protein methyltransferase family.</text>
</comment>
<dbReference type="AlphaFoldDB" id="A0A840QHJ5"/>
<accession>A0A840QHJ5</accession>
<dbReference type="Pfam" id="PF01135">
    <property type="entry name" value="PCMT"/>
    <property type="match status" value="1"/>
</dbReference>
<dbReference type="PANTHER" id="PTHR11579">
    <property type="entry name" value="PROTEIN-L-ISOASPARTATE O-METHYLTRANSFERASE"/>
    <property type="match status" value="1"/>
</dbReference>